<dbReference type="InterPro" id="IPR014001">
    <property type="entry name" value="Helicase_ATP-bd"/>
</dbReference>
<evidence type="ECO:0000256" key="6">
    <source>
        <dbReference type="ARBA" id="ARBA00022840"/>
    </source>
</evidence>
<keyword evidence="5 10" id="KW-0347">Helicase</keyword>
<feature type="short sequence motif" description="Q motif" evidence="9">
    <location>
        <begin position="322"/>
        <end position="350"/>
    </location>
</feature>
<feature type="region of interest" description="Disordered" evidence="11">
    <location>
        <begin position="262"/>
        <end position="290"/>
    </location>
</feature>
<dbReference type="FunFam" id="3.40.50.300:FF:000397">
    <property type="entry name" value="Probable ATP-dependent RNA helicase DDX4"/>
    <property type="match status" value="1"/>
</dbReference>
<feature type="region of interest" description="Disordered" evidence="11">
    <location>
        <begin position="1"/>
        <end position="91"/>
    </location>
</feature>
<dbReference type="GO" id="GO:0003724">
    <property type="term" value="F:RNA helicase activity"/>
    <property type="evidence" value="ECO:0007669"/>
    <property type="project" value="UniProtKB-EC"/>
</dbReference>
<feature type="region of interest" description="Disordered" evidence="11">
    <location>
        <begin position="715"/>
        <end position="766"/>
    </location>
</feature>
<feature type="domain" description="CCHC-type" evidence="12">
    <location>
        <begin position="253"/>
        <end position="268"/>
    </location>
</feature>
<dbReference type="Proteomes" id="UP001347796">
    <property type="component" value="Unassembled WGS sequence"/>
</dbReference>
<dbReference type="SUPFAM" id="SSF52540">
    <property type="entry name" value="P-loop containing nucleoside triphosphate hydrolases"/>
    <property type="match status" value="1"/>
</dbReference>
<dbReference type="PROSITE" id="PS00039">
    <property type="entry name" value="DEAD_ATP_HELICASE"/>
    <property type="match status" value="1"/>
</dbReference>
<evidence type="ECO:0000259" key="14">
    <source>
        <dbReference type="PROSITE" id="PS51194"/>
    </source>
</evidence>
<dbReference type="InterPro" id="IPR001878">
    <property type="entry name" value="Znf_CCHC"/>
</dbReference>
<dbReference type="InterPro" id="IPR036875">
    <property type="entry name" value="Znf_CCHC_sf"/>
</dbReference>
<evidence type="ECO:0000313" key="16">
    <source>
        <dbReference type="EMBL" id="KAK6176403.1"/>
    </source>
</evidence>
<evidence type="ECO:0000256" key="4">
    <source>
        <dbReference type="ARBA" id="ARBA00022801"/>
    </source>
</evidence>
<dbReference type="Gene3D" id="3.40.50.300">
    <property type="entry name" value="P-loop containing nucleotide triphosphate hydrolases"/>
    <property type="match status" value="2"/>
</dbReference>
<feature type="domain" description="Helicase C-terminal" evidence="14">
    <location>
        <begin position="547"/>
        <end position="708"/>
    </location>
</feature>
<evidence type="ECO:0000256" key="5">
    <source>
        <dbReference type="ARBA" id="ARBA00022806"/>
    </source>
</evidence>
<dbReference type="CDD" id="cd18052">
    <property type="entry name" value="DEADc_DDX4"/>
    <property type="match status" value="1"/>
</dbReference>
<dbReference type="PROSITE" id="PS50158">
    <property type="entry name" value="ZF_CCHC"/>
    <property type="match status" value="4"/>
</dbReference>
<dbReference type="GO" id="GO:0016787">
    <property type="term" value="F:hydrolase activity"/>
    <property type="evidence" value="ECO:0007669"/>
    <property type="project" value="UniProtKB-KW"/>
</dbReference>
<dbReference type="EMBL" id="JAZGQO010000010">
    <property type="protein sequence ID" value="KAK6176403.1"/>
    <property type="molecule type" value="Genomic_DNA"/>
</dbReference>
<dbReference type="SMART" id="SM00343">
    <property type="entry name" value="ZnF_C2HC"/>
    <property type="match status" value="4"/>
</dbReference>
<gene>
    <name evidence="16" type="ORF">SNE40_014695</name>
</gene>
<sequence>MADWDETPSGNATTMSKQTKGFGRGFGRGVLQEINSENNNNNTSKPGGLSNGFGKSRNESGFGSKPMSNGFGSADENSGFQKSGGFGGNGGGNFGGGSKGFGSTNGRSGGGSGCFKCGEEGHMSRECPSAGGQSRGKGCFKCGEEGHMSRECPSGGGQSRGKGCFKCGEEGHMSRECPSAAGDGGRSSGGFGGGGRSSGGFGGGGRSSGGFGDGDSGGTKSGGFGGGLGDGGGFGGAAKSGGSGGGDSRGKGCFKCGEEGHMSRECPNAETKDGEKREIYVPPEPSNDESEMFKSIEKGINFDKYDSIPVEVSGRSPVSFISNFDEAGLRDTFLKNVRKAKYDKPTPVQKYAIPIIMAGRDLMACAQTGSGKTAAFVLPVITCMMKEGLQSSQFSEIQTPQAITVAPTRELADQIWKDARKFAHGTDLRAVVLYGGTSVGHQFRQVEQGAHFVVGTPGRLLDTINKGKISLAKCKFLILDEADRMLDMGFEPDIRKLVETMGMPSKTERQTLMFSATFPEEIQKLAADFLNDYLFVTVGRVGGANTDVEQLFFEIDRLEKREKLCSILNDAGTDKTLVFVEQKRNADFLASYLSQSGFPTTSIHGDRLQREREEALLDFKTGKAPILVATNVAARGLDIPGVKHVVNYDLPQSIDEYVHRIGRTGRCGNVGRATSFYSHDSDSSLAKSLVRILYEANQGVPSWLESYAASAMESTGGGRVGGRFGGKDIRRNESGGGRGGNSNEWFDGNNAGSNATGGGGDEEEWD</sequence>
<evidence type="ECO:0000259" key="15">
    <source>
        <dbReference type="PROSITE" id="PS51195"/>
    </source>
</evidence>
<comment type="catalytic activity">
    <reaction evidence="7">
        <text>ATP + H2O = ADP + phosphate + H(+)</text>
        <dbReference type="Rhea" id="RHEA:13065"/>
        <dbReference type="ChEBI" id="CHEBI:15377"/>
        <dbReference type="ChEBI" id="CHEBI:15378"/>
        <dbReference type="ChEBI" id="CHEBI:30616"/>
        <dbReference type="ChEBI" id="CHEBI:43474"/>
        <dbReference type="ChEBI" id="CHEBI:456216"/>
        <dbReference type="EC" id="3.6.4.13"/>
    </reaction>
</comment>
<keyword evidence="8" id="KW-0863">Zinc-finger</keyword>
<dbReference type="PANTHER" id="PTHR47958">
    <property type="entry name" value="ATP-DEPENDENT RNA HELICASE DBP3"/>
    <property type="match status" value="1"/>
</dbReference>
<comment type="similarity">
    <text evidence="1">Belongs to the DEAD box helicase family. DDX4/VASA subfamily.</text>
</comment>
<dbReference type="Pfam" id="PF00098">
    <property type="entry name" value="zf-CCHC"/>
    <property type="match status" value="4"/>
</dbReference>
<dbReference type="GO" id="GO:0005524">
    <property type="term" value="F:ATP binding"/>
    <property type="evidence" value="ECO:0007669"/>
    <property type="project" value="UniProtKB-KW"/>
</dbReference>
<proteinExistence type="inferred from homology"/>
<evidence type="ECO:0000256" key="10">
    <source>
        <dbReference type="RuleBase" id="RU000492"/>
    </source>
</evidence>
<dbReference type="AlphaFoldDB" id="A0AAN8JII6"/>
<dbReference type="InterPro" id="IPR001650">
    <property type="entry name" value="Helicase_C-like"/>
</dbReference>
<keyword evidence="6 10" id="KW-0067">ATP-binding</keyword>
<feature type="compositionally biased region" description="Gly residues" evidence="11">
    <location>
        <begin position="715"/>
        <end position="724"/>
    </location>
</feature>
<dbReference type="InterPro" id="IPR011545">
    <property type="entry name" value="DEAD/DEAH_box_helicase_dom"/>
</dbReference>
<evidence type="ECO:0000256" key="2">
    <source>
        <dbReference type="ARBA" id="ARBA00012552"/>
    </source>
</evidence>
<keyword evidence="8" id="KW-0479">Metal-binding</keyword>
<evidence type="ECO:0000256" key="9">
    <source>
        <dbReference type="PROSITE-ProRule" id="PRU00552"/>
    </source>
</evidence>
<dbReference type="PROSITE" id="PS51192">
    <property type="entry name" value="HELICASE_ATP_BIND_1"/>
    <property type="match status" value="1"/>
</dbReference>
<accession>A0AAN8JII6</accession>
<evidence type="ECO:0000256" key="8">
    <source>
        <dbReference type="PROSITE-ProRule" id="PRU00047"/>
    </source>
</evidence>
<evidence type="ECO:0000259" key="12">
    <source>
        <dbReference type="PROSITE" id="PS50158"/>
    </source>
</evidence>
<dbReference type="Pfam" id="PF00270">
    <property type="entry name" value="DEAD"/>
    <property type="match status" value="1"/>
</dbReference>
<feature type="domain" description="Helicase ATP-binding" evidence="13">
    <location>
        <begin position="353"/>
        <end position="536"/>
    </location>
</feature>
<dbReference type="FunFam" id="3.40.50.300:FF:000008">
    <property type="entry name" value="ATP-dependent RNA helicase RhlB"/>
    <property type="match status" value="1"/>
</dbReference>
<dbReference type="Pfam" id="PF00271">
    <property type="entry name" value="Helicase_C"/>
    <property type="match status" value="1"/>
</dbReference>
<keyword evidence="8" id="KW-0862">Zinc</keyword>
<dbReference type="PROSITE" id="PS51195">
    <property type="entry name" value="Q_MOTIF"/>
    <property type="match status" value="1"/>
</dbReference>
<evidence type="ECO:0000256" key="1">
    <source>
        <dbReference type="ARBA" id="ARBA00010132"/>
    </source>
</evidence>
<evidence type="ECO:0000256" key="3">
    <source>
        <dbReference type="ARBA" id="ARBA00022741"/>
    </source>
</evidence>
<organism evidence="16 17">
    <name type="scientific">Patella caerulea</name>
    <name type="common">Rayed Mediterranean limpet</name>
    <dbReference type="NCBI Taxonomy" id="87958"/>
    <lineage>
        <taxon>Eukaryota</taxon>
        <taxon>Metazoa</taxon>
        <taxon>Spiralia</taxon>
        <taxon>Lophotrochozoa</taxon>
        <taxon>Mollusca</taxon>
        <taxon>Gastropoda</taxon>
        <taxon>Patellogastropoda</taxon>
        <taxon>Patelloidea</taxon>
        <taxon>Patellidae</taxon>
        <taxon>Patella</taxon>
    </lineage>
</organism>
<feature type="domain" description="CCHC-type" evidence="12">
    <location>
        <begin position="139"/>
        <end position="154"/>
    </location>
</feature>
<evidence type="ECO:0000256" key="7">
    <source>
        <dbReference type="ARBA" id="ARBA00047984"/>
    </source>
</evidence>
<dbReference type="CDD" id="cd18787">
    <property type="entry name" value="SF2_C_DEAD"/>
    <property type="match status" value="1"/>
</dbReference>
<keyword evidence="4 10" id="KW-0378">Hydrolase</keyword>
<feature type="compositionally biased region" description="Basic and acidic residues" evidence="11">
    <location>
        <begin position="270"/>
        <end position="279"/>
    </location>
</feature>
<keyword evidence="3 10" id="KW-0547">Nucleotide-binding</keyword>
<dbReference type="PROSITE" id="PS51194">
    <property type="entry name" value="HELICASE_CTER"/>
    <property type="match status" value="1"/>
</dbReference>
<comment type="caution">
    <text evidence="16">The sequence shown here is derived from an EMBL/GenBank/DDBJ whole genome shotgun (WGS) entry which is preliminary data.</text>
</comment>
<feature type="domain" description="DEAD-box RNA helicase Q" evidence="15">
    <location>
        <begin position="322"/>
        <end position="350"/>
    </location>
</feature>
<evidence type="ECO:0000313" key="17">
    <source>
        <dbReference type="Proteomes" id="UP001347796"/>
    </source>
</evidence>
<feature type="compositionally biased region" description="Low complexity" evidence="11">
    <location>
        <begin position="741"/>
        <end position="754"/>
    </location>
</feature>
<dbReference type="SUPFAM" id="SSF57756">
    <property type="entry name" value="Retrovirus zinc finger-like domains"/>
    <property type="match status" value="3"/>
</dbReference>
<dbReference type="SMART" id="SM00487">
    <property type="entry name" value="DEXDc"/>
    <property type="match status" value="1"/>
</dbReference>
<dbReference type="SMART" id="SM00490">
    <property type="entry name" value="HELICc"/>
    <property type="match status" value="1"/>
</dbReference>
<evidence type="ECO:0000259" key="13">
    <source>
        <dbReference type="PROSITE" id="PS51192"/>
    </source>
</evidence>
<keyword evidence="17" id="KW-1185">Reference proteome</keyword>
<feature type="compositionally biased region" description="Gly residues" evidence="11">
    <location>
        <begin position="82"/>
        <end position="91"/>
    </location>
</feature>
<dbReference type="InterPro" id="IPR014014">
    <property type="entry name" value="RNA_helicase_DEAD_Q_motif"/>
</dbReference>
<dbReference type="GO" id="GO:0003676">
    <property type="term" value="F:nucleic acid binding"/>
    <property type="evidence" value="ECO:0007669"/>
    <property type="project" value="InterPro"/>
</dbReference>
<feature type="region of interest" description="Disordered" evidence="11">
    <location>
        <begin position="176"/>
        <end position="225"/>
    </location>
</feature>
<feature type="compositionally biased region" description="Polar residues" evidence="11">
    <location>
        <begin position="8"/>
        <end position="19"/>
    </location>
</feature>
<reference evidence="16 17" key="1">
    <citation type="submission" date="2024-01" db="EMBL/GenBank/DDBJ databases">
        <title>The genome of the rayed Mediterranean limpet Patella caerulea (Linnaeus, 1758).</title>
        <authorList>
            <person name="Anh-Thu Weber A."/>
            <person name="Halstead-Nussloch G."/>
        </authorList>
    </citation>
    <scope>NUCLEOTIDE SEQUENCE [LARGE SCALE GENOMIC DNA]</scope>
    <source>
        <strain evidence="16">AATW-2023a</strain>
        <tissue evidence="16">Whole specimen</tissue>
    </source>
</reference>
<name>A0AAN8JII6_PATCE</name>
<feature type="domain" description="CCHC-type" evidence="12">
    <location>
        <begin position="114"/>
        <end position="129"/>
    </location>
</feature>
<protein>
    <recommendedName>
        <fullName evidence="2">RNA helicase</fullName>
        <ecNumber evidence="2">3.6.4.13</ecNumber>
    </recommendedName>
</protein>
<evidence type="ECO:0000256" key="11">
    <source>
        <dbReference type="SAM" id="MobiDB-lite"/>
    </source>
</evidence>
<dbReference type="InterPro" id="IPR000629">
    <property type="entry name" value="RNA-helicase_DEAD-box_CS"/>
</dbReference>
<feature type="compositionally biased region" description="Gly residues" evidence="11">
    <location>
        <begin position="182"/>
        <end position="225"/>
    </location>
</feature>
<dbReference type="EC" id="3.6.4.13" evidence="2"/>
<dbReference type="GO" id="GO:0008270">
    <property type="term" value="F:zinc ion binding"/>
    <property type="evidence" value="ECO:0007669"/>
    <property type="project" value="UniProtKB-KW"/>
</dbReference>
<dbReference type="InterPro" id="IPR027417">
    <property type="entry name" value="P-loop_NTPase"/>
</dbReference>
<dbReference type="Gene3D" id="4.10.60.10">
    <property type="entry name" value="Zinc finger, CCHC-type"/>
    <property type="match status" value="4"/>
</dbReference>
<feature type="domain" description="CCHC-type" evidence="12">
    <location>
        <begin position="164"/>
        <end position="179"/>
    </location>
</feature>